<dbReference type="Pfam" id="PF00494">
    <property type="entry name" value="SQS_PSY"/>
    <property type="match status" value="1"/>
</dbReference>
<keyword evidence="8" id="KW-1185">Reference proteome</keyword>
<dbReference type="PANTHER" id="PTHR21181">
    <property type="match status" value="1"/>
</dbReference>
<dbReference type="OrthoDB" id="270318at2759"/>
<dbReference type="EMBL" id="KV744891">
    <property type="protein sequence ID" value="OCK82336.1"/>
    <property type="molecule type" value="Genomic_DNA"/>
</dbReference>
<evidence type="ECO:0000256" key="2">
    <source>
        <dbReference type="ARBA" id="ARBA00022792"/>
    </source>
</evidence>
<name>A0A8E2EE38_9PEZI</name>
<dbReference type="AlphaFoldDB" id="A0A8E2EE38"/>
<evidence type="ECO:0000256" key="4">
    <source>
        <dbReference type="ARBA" id="ARBA00023128"/>
    </source>
</evidence>
<proteinExistence type="inferred from homology"/>
<dbReference type="Gene3D" id="1.10.600.10">
    <property type="entry name" value="Farnesyl Diphosphate Synthase"/>
    <property type="match status" value="1"/>
</dbReference>
<organism evidence="7 8">
    <name type="scientific">Lepidopterella palustris CBS 459.81</name>
    <dbReference type="NCBI Taxonomy" id="1314670"/>
    <lineage>
        <taxon>Eukaryota</taxon>
        <taxon>Fungi</taxon>
        <taxon>Dikarya</taxon>
        <taxon>Ascomycota</taxon>
        <taxon>Pezizomycotina</taxon>
        <taxon>Dothideomycetes</taxon>
        <taxon>Pleosporomycetidae</taxon>
        <taxon>Mytilinidiales</taxon>
        <taxon>Argynnaceae</taxon>
        <taxon>Lepidopterella</taxon>
    </lineage>
</organism>
<comment type="similarity">
    <text evidence="6">Belongs to the NDUFAF6 family.</text>
</comment>
<evidence type="ECO:0000256" key="6">
    <source>
        <dbReference type="ARBA" id="ARBA00038273"/>
    </source>
</evidence>
<dbReference type="GO" id="GO:0032981">
    <property type="term" value="P:mitochondrial respiratory chain complex I assembly"/>
    <property type="evidence" value="ECO:0007669"/>
    <property type="project" value="TreeGrafter"/>
</dbReference>
<evidence type="ECO:0008006" key="9">
    <source>
        <dbReference type="Google" id="ProtNLM"/>
    </source>
</evidence>
<accession>A0A8E2EE38</accession>
<evidence type="ECO:0000256" key="3">
    <source>
        <dbReference type="ARBA" id="ARBA00022946"/>
    </source>
</evidence>
<dbReference type="InterPro" id="IPR008949">
    <property type="entry name" value="Isoprenoid_synthase_dom_sf"/>
</dbReference>
<evidence type="ECO:0000313" key="7">
    <source>
        <dbReference type="EMBL" id="OCK82336.1"/>
    </source>
</evidence>
<keyword evidence="5" id="KW-0472">Membrane</keyword>
<keyword evidence="3" id="KW-0809">Transit peptide</keyword>
<dbReference type="GO" id="GO:0005743">
    <property type="term" value="C:mitochondrial inner membrane"/>
    <property type="evidence" value="ECO:0007669"/>
    <property type="project" value="UniProtKB-SubCell"/>
</dbReference>
<dbReference type="SUPFAM" id="SSF48576">
    <property type="entry name" value="Terpenoid synthases"/>
    <property type="match status" value="1"/>
</dbReference>
<dbReference type="InterPro" id="IPR002060">
    <property type="entry name" value="Squ/phyt_synthse"/>
</dbReference>
<keyword evidence="2" id="KW-0999">Mitochondrion inner membrane</keyword>
<keyword evidence="4" id="KW-0496">Mitochondrion</keyword>
<comment type="subcellular location">
    <subcellularLocation>
        <location evidence="1">Mitochondrion inner membrane</location>
    </subcellularLocation>
</comment>
<reference evidence="7 8" key="1">
    <citation type="journal article" date="2016" name="Nat. Commun.">
        <title>Ectomycorrhizal ecology is imprinted in the genome of the dominant symbiotic fungus Cenococcum geophilum.</title>
        <authorList>
            <consortium name="DOE Joint Genome Institute"/>
            <person name="Peter M."/>
            <person name="Kohler A."/>
            <person name="Ohm R.A."/>
            <person name="Kuo A."/>
            <person name="Krutzmann J."/>
            <person name="Morin E."/>
            <person name="Arend M."/>
            <person name="Barry K.W."/>
            <person name="Binder M."/>
            <person name="Choi C."/>
            <person name="Clum A."/>
            <person name="Copeland A."/>
            <person name="Grisel N."/>
            <person name="Haridas S."/>
            <person name="Kipfer T."/>
            <person name="LaButti K."/>
            <person name="Lindquist E."/>
            <person name="Lipzen A."/>
            <person name="Maire R."/>
            <person name="Meier B."/>
            <person name="Mihaltcheva S."/>
            <person name="Molinier V."/>
            <person name="Murat C."/>
            <person name="Poggeler S."/>
            <person name="Quandt C.A."/>
            <person name="Sperisen C."/>
            <person name="Tritt A."/>
            <person name="Tisserant E."/>
            <person name="Crous P.W."/>
            <person name="Henrissat B."/>
            <person name="Nehls U."/>
            <person name="Egli S."/>
            <person name="Spatafora J.W."/>
            <person name="Grigoriev I.V."/>
            <person name="Martin F.M."/>
        </authorList>
    </citation>
    <scope>NUCLEOTIDE SEQUENCE [LARGE SCALE GENOMIC DNA]</scope>
    <source>
        <strain evidence="7 8">CBS 459.81</strain>
    </source>
</reference>
<sequence length="387" mass="42617">MNTRSVSRASGWRSASAGISKRCQRGYASSAHGNTARPSEVEILSARAYCSNLIRKFDSPSFTLQTFIPPSSRDAYLAIRAFNIDVARIADTTSTPTIGIMRMQFWRDTVTKALAGSPPKEPVAILLAKAAEDLYNRTDGKARLSKNWFLRVINTREQYLNNPPYPNLAALESYAESTYSTLLYLTLSSLPLASVTADHLASHIGKASGIAAVLRGLPLLAFPPPLFQGANNSAKGSSIGSSRQGTVLLPLDIMAEAGVKEEDILRQGSAAAGLRDAVFTVATRANDHLITAREMLANLRAGGDLGHEFEHQDDEERNYSSQQLSVSAQAQLDDVERAFGLLMPAVATQLWLDQLEKLDFDIFAPNLRRTDWRLPWKTYWAFNRRKL</sequence>
<evidence type="ECO:0000256" key="1">
    <source>
        <dbReference type="ARBA" id="ARBA00004273"/>
    </source>
</evidence>
<evidence type="ECO:0000256" key="5">
    <source>
        <dbReference type="ARBA" id="ARBA00023136"/>
    </source>
</evidence>
<protein>
    <recommendedName>
        <fullName evidence="9">Squalene/phytoene synthase</fullName>
    </recommendedName>
</protein>
<dbReference type="PANTHER" id="PTHR21181:SF13">
    <property type="entry name" value="NADH DEHYDROGENASE (UBIQUINONE) COMPLEX I, ASSEMBLY FACTOR 6"/>
    <property type="match status" value="1"/>
</dbReference>
<dbReference type="Proteomes" id="UP000250266">
    <property type="component" value="Unassembled WGS sequence"/>
</dbReference>
<evidence type="ECO:0000313" key="8">
    <source>
        <dbReference type="Proteomes" id="UP000250266"/>
    </source>
</evidence>
<gene>
    <name evidence="7" type="ORF">K432DRAFT_293464</name>
</gene>